<keyword evidence="1" id="KW-0812">Transmembrane</keyword>
<gene>
    <name evidence="2" type="ORF">LSH36_2258g00000</name>
</gene>
<organism evidence="2 3">
    <name type="scientific">Paralvinella palmiformis</name>
    <dbReference type="NCBI Taxonomy" id="53620"/>
    <lineage>
        <taxon>Eukaryota</taxon>
        <taxon>Metazoa</taxon>
        <taxon>Spiralia</taxon>
        <taxon>Lophotrochozoa</taxon>
        <taxon>Annelida</taxon>
        <taxon>Polychaeta</taxon>
        <taxon>Sedentaria</taxon>
        <taxon>Canalipalpata</taxon>
        <taxon>Terebellida</taxon>
        <taxon>Terebelliformia</taxon>
        <taxon>Alvinellidae</taxon>
        <taxon>Paralvinella</taxon>
    </lineage>
</organism>
<evidence type="ECO:0000256" key="1">
    <source>
        <dbReference type="SAM" id="Phobius"/>
    </source>
</evidence>
<name>A0AAD9IRV0_9ANNE</name>
<dbReference type="Proteomes" id="UP001208570">
    <property type="component" value="Unassembled WGS sequence"/>
</dbReference>
<keyword evidence="1" id="KW-0472">Membrane</keyword>
<feature type="transmembrane region" description="Helical" evidence="1">
    <location>
        <begin position="20"/>
        <end position="37"/>
    </location>
</feature>
<evidence type="ECO:0000313" key="2">
    <source>
        <dbReference type="EMBL" id="KAK2138890.1"/>
    </source>
</evidence>
<keyword evidence="1" id="KW-1133">Transmembrane helix</keyword>
<sequence length="106" mass="12422">MNKKRQEMSKKAKERNDLTFSLVNVVVVFILCQMSNPLRRLLYVIYGPYHIGCGTVYFYFGSVSVIPGFRRKLKSMFCRRRRVEPIGLYVTVNNTDDNSTFNEMHS</sequence>
<proteinExistence type="predicted"/>
<accession>A0AAD9IRV0</accession>
<feature type="transmembrane region" description="Helical" evidence="1">
    <location>
        <begin position="49"/>
        <end position="69"/>
    </location>
</feature>
<protein>
    <submittedName>
        <fullName evidence="2">Uncharacterized protein</fullName>
    </submittedName>
</protein>
<comment type="caution">
    <text evidence="2">The sequence shown here is derived from an EMBL/GenBank/DDBJ whole genome shotgun (WGS) entry which is preliminary data.</text>
</comment>
<keyword evidence="3" id="KW-1185">Reference proteome</keyword>
<dbReference type="EMBL" id="JAODUP010002249">
    <property type="protein sequence ID" value="KAK2138890.1"/>
    <property type="molecule type" value="Genomic_DNA"/>
</dbReference>
<evidence type="ECO:0000313" key="3">
    <source>
        <dbReference type="Proteomes" id="UP001208570"/>
    </source>
</evidence>
<dbReference type="AlphaFoldDB" id="A0AAD9IRV0"/>
<reference evidence="2" key="1">
    <citation type="journal article" date="2023" name="Mol. Biol. Evol.">
        <title>Third-Generation Sequencing Reveals the Adaptive Role of the Epigenome in Three Deep-Sea Polychaetes.</title>
        <authorList>
            <person name="Perez M."/>
            <person name="Aroh O."/>
            <person name="Sun Y."/>
            <person name="Lan Y."/>
            <person name="Juniper S.K."/>
            <person name="Young C.R."/>
            <person name="Angers B."/>
            <person name="Qian P.Y."/>
        </authorList>
    </citation>
    <scope>NUCLEOTIDE SEQUENCE</scope>
    <source>
        <strain evidence="2">P08H-3</strain>
    </source>
</reference>